<protein>
    <recommendedName>
        <fullName evidence="2">Lipoprotein</fullName>
    </recommendedName>
</protein>
<dbReference type="AlphaFoldDB" id="X1W0A1"/>
<evidence type="ECO:0008006" key="2">
    <source>
        <dbReference type="Google" id="ProtNLM"/>
    </source>
</evidence>
<dbReference type="EMBL" id="BARW01038019">
    <property type="protein sequence ID" value="GAJ19845.1"/>
    <property type="molecule type" value="Genomic_DNA"/>
</dbReference>
<feature type="non-terminal residue" evidence="1">
    <location>
        <position position="123"/>
    </location>
</feature>
<evidence type="ECO:0000313" key="1">
    <source>
        <dbReference type="EMBL" id="GAJ19845.1"/>
    </source>
</evidence>
<sequence>MKQLAILAGFAVLLSGLAGCQNANRGGVEVFIEGDGEFPEFLVGRWKADKHGWQFVFEPDGAISSAVISLGRVRMKPGEITTVPMKMDGKGIFEPGEWMVHYAPVGRELTVKISLKNFYVELG</sequence>
<proteinExistence type="predicted"/>
<accession>X1W0A1</accession>
<gene>
    <name evidence="1" type="ORF">S12H4_58505</name>
</gene>
<comment type="caution">
    <text evidence="1">The sequence shown here is derived from an EMBL/GenBank/DDBJ whole genome shotgun (WGS) entry which is preliminary data.</text>
</comment>
<dbReference type="PROSITE" id="PS51257">
    <property type="entry name" value="PROKAR_LIPOPROTEIN"/>
    <property type="match status" value="1"/>
</dbReference>
<reference evidence="1" key="1">
    <citation type="journal article" date="2014" name="Front. Microbiol.">
        <title>High frequency of phylogenetically diverse reductive dehalogenase-homologous genes in deep subseafloor sedimentary metagenomes.</title>
        <authorList>
            <person name="Kawai M."/>
            <person name="Futagami T."/>
            <person name="Toyoda A."/>
            <person name="Takaki Y."/>
            <person name="Nishi S."/>
            <person name="Hori S."/>
            <person name="Arai W."/>
            <person name="Tsubouchi T."/>
            <person name="Morono Y."/>
            <person name="Uchiyama I."/>
            <person name="Ito T."/>
            <person name="Fujiyama A."/>
            <person name="Inagaki F."/>
            <person name="Takami H."/>
        </authorList>
    </citation>
    <scope>NUCLEOTIDE SEQUENCE</scope>
    <source>
        <strain evidence="1">Expedition CK06-06</strain>
    </source>
</reference>
<organism evidence="1">
    <name type="scientific">marine sediment metagenome</name>
    <dbReference type="NCBI Taxonomy" id="412755"/>
    <lineage>
        <taxon>unclassified sequences</taxon>
        <taxon>metagenomes</taxon>
        <taxon>ecological metagenomes</taxon>
    </lineage>
</organism>
<name>X1W0A1_9ZZZZ</name>